<comment type="function">
    <text evidence="6">Transcriptional repressor that regulates multiple aspects of plant growth and development.</text>
</comment>
<evidence type="ECO:0000256" key="6">
    <source>
        <dbReference type="RuleBase" id="RU367028"/>
    </source>
</evidence>
<dbReference type="PANTHER" id="PTHR33057:SF12">
    <property type="entry name" value="TRANSCRIPTION REPRESSOR"/>
    <property type="match status" value="1"/>
</dbReference>
<gene>
    <name evidence="9" type="ORF">BAE44_0021679</name>
</gene>
<evidence type="ECO:0000256" key="5">
    <source>
        <dbReference type="ARBA" id="ARBA00023242"/>
    </source>
</evidence>
<evidence type="ECO:0000259" key="8">
    <source>
        <dbReference type="PROSITE" id="PS51754"/>
    </source>
</evidence>
<evidence type="ECO:0000256" key="7">
    <source>
        <dbReference type="SAM" id="MobiDB-lite"/>
    </source>
</evidence>
<keyword evidence="4 6" id="KW-0804">Transcription</keyword>
<feature type="region of interest" description="Disordered" evidence="7">
    <location>
        <begin position="1"/>
        <end position="20"/>
    </location>
</feature>
<keyword evidence="3 6" id="KW-0805">Transcription regulation</keyword>
<accession>A0A1E5UWX6</accession>
<protein>
    <recommendedName>
        <fullName evidence="6">Transcription repressor</fullName>
    </recommendedName>
    <alternativeName>
        <fullName evidence="6">Ovate family protein</fullName>
    </alternativeName>
</protein>
<proteinExistence type="predicted"/>
<feature type="region of interest" description="Disordered" evidence="7">
    <location>
        <begin position="111"/>
        <end position="212"/>
    </location>
</feature>
<dbReference type="EMBL" id="LWDX02060318">
    <property type="protein sequence ID" value="OEL17304.1"/>
    <property type="molecule type" value="Genomic_DNA"/>
</dbReference>
<feature type="domain" description="OVATE" evidence="8">
    <location>
        <begin position="307"/>
        <end position="366"/>
    </location>
</feature>
<name>A0A1E5UWX6_9POAL</name>
<feature type="compositionally biased region" description="Low complexity" evidence="7">
    <location>
        <begin position="243"/>
        <end position="255"/>
    </location>
</feature>
<feature type="compositionally biased region" description="Basic residues" evidence="7">
    <location>
        <begin position="232"/>
        <end position="242"/>
    </location>
</feature>
<dbReference type="STRING" id="888268.A0A1E5UWX6"/>
<dbReference type="NCBIfam" id="TIGR01568">
    <property type="entry name" value="A_thal_3678"/>
    <property type="match status" value="1"/>
</dbReference>
<dbReference type="Pfam" id="PF04844">
    <property type="entry name" value="Ovate"/>
    <property type="match status" value="1"/>
</dbReference>
<feature type="region of interest" description="Disordered" evidence="7">
    <location>
        <begin position="224"/>
        <end position="262"/>
    </location>
</feature>
<organism evidence="9 10">
    <name type="scientific">Dichanthelium oligosanthes</name>
    <dbReference type="NCBI Taxonomy" id="888268"/>
    <lineage>
        <taxon>Eukaryota</taxon>
        <taxon>Viridiplantae</taxon>
        <taxon>Streptophyta</taxon>
        <taxon>Embryophyta</taxon>
        <taxon>Tracheophyta</taxon>
        <taxon>Spermatophyta</taxon>
        <taxon>Magnoliopsida</taxon>
        <taxon>Liliopsida</taxon>
        <taxon>Poales</taxon>
        <taxon>Poaceae</taxon>
        <taxon>PACMAD clade</taxon>
        <taxon>Panicoideae</taxon>
        <taxon>Panicodae</taxon>
        <taxon>Paniceae</taxon>
        <taxon>Dichantheliinae</taxon>
        <taxon>Dichanthelium</taxon>
    </lineage>
</organism>
<dbReference type="AlphaFoldDB" id="A0A1E5UWX6"/>
<dbReference type="PROSITE" id="PS51754">
    <property type="entry name" value="OVATE"/>
    <property type="match status" value="1"/>
</dbReference>
<dbReference type="GO" id="GO:0005634">
    <property type="term" value="C:nucleus"/>
    <property type="evidence" value="ECO:0007669"/>
    <property type="project" value="UniProtKB-SubCell"/>
</dbReference>
<dbReference type="InterPro" id="IPR006458">
    <property type="entry name" value="Ovate_C"/>
</dbReference>
<keyword evidence="2 6" id="KW-0678">Repressor</keyword>
<evidence type="ECO:0000313" key="10">
    <source>
        <dbReference type="Proteomes" id="UP000095767"/>
    </source>
</evidence>
<comment type="subcellular location">
    <subcellularLocation>
        <location evidence="1 6">Nucleus</location>
    </subcellularLocation>
</comment>
<keyword evidence="10" id="KW-1185">Reference proteome</keyword>
<dbReference type="Proteomes" id="UP000095767">
    <property type="component" value="Unassembled WGS sequence"/>
</dbReference>
<evidence type="ECO:0000256" key="2">
    <source>
        <dbReference type="ARBA" id="ARBA00022491"/>
    </source>
</evidence>
<keyword evidence="5 6" id="KW-0539">Nucleus</keyword>
<dbReference type="InterPro" id="IPR038933">
    <property type="entry name" value="Ovate"/>
</dbReference>
<sequence length="371" mass="40357">MHTPFMDKQSPHRRDSAGGRLKQRLAQMLTRSSCTTNTTSAAANSGAAFVSLASRASADSFPHQEAPPSPYFCTPCTYERPKVDGAGLPRRRRRTRSASLVHISVDCTSGAAAASGRRSVHSDAPLLQHLSVPARDVIKKQSKGRSKPPAVAQSPSASRRHLSSSSSSWGRARRPSRGTAAPYSWSSSSTATDDEVAPFSSSDGEGGEEAETRTLFSSLSFSSDSSEFYRNNTRKSHRHTTARRAPLPRRALPRTSEPAPTDTFRPLVSVEAKKHRGCDERKKEEEGANVKKLMDAVAEEAGAGMAVVKRSSNPYLDFRSSMVEMVVERRIGSVGQMEELLGSYLSLNSPRHHPAILAAFEDVWEAVFGEE</sequence>
<comment type="caution">
    <text evidence="9">The sequence shown here is derived from an EMBL/GenBank/DDBJ whole genome shotgun (WGS) entry which is preliminary data.</text>
</comment>
<evidence type="ECO:0000256" key="3">
    <source>
        <dbReference type="ARBA" id="ARBA00023015"/>
    </source>
</evidence>
<dbReference type="GO" id="GO:0045892">
    <property type="term" value="P:negative regulation of DNA-templated transcription"/>
    <property type="evidence" value="ECO:0007669"/>
    <property type="project" value="UniProtKB-UniRule"/>
</dbReference>
<evidence type="ECO:0000313" key="9">
    <source>
        <dbReference type="EMBL" id="OEL17304.1"/>
    </source>
</evidence>
<reference evidence="9 10" key="1">
    <citation type="submission" date="2016-09" db="EMBL/GenBank/DDBJ databases">
        <title>The draft genome of Dichanthelium oligosanthes: A C3 panicoid grass species.</title>
        <authorList>
            <person name="Studer A.J."/>
            <person name="Schnable J.C."/>
            <person name="Brutnell T.P."/>
        </authorList>
    </citation>
    <scope>NUCLEOTIDE SEQUENCE [LARGE SCALE GENOMIC DNA]</scope>
    <source>
        <strain evidence="10">cv. Kellogg 1175</strain>
        <tissue evidence="9">Leaf</tissue>
    </source>
</reference>
<dbReference type="PANTHER" id="PTHR33057">
    <property type="entry name" value="TRANSCRIPTION REPRESSOR OFP7-RELATED"/>
    <property type="match status" value="1"/>
</dbReference>
<dbReference type="OrthoDB" id="1928390at2759"/>
<evidence type="ECO:0000256" key="1">
    <source>
        <dbReference type="ARBA" id="ARBA00004123"/>
    </source>
</evidence>
<evidence type="ECO:0000256" key="4">
    <source>
        <dbReference type="ARBA" id="ARBA00023163"/>
    </source>
</evidence>